<comment type="caution">
    <text evidence="5">The sequence shown here is derived from an EMBL/GenBank/DDBJ whole genome shotgun (WGS) entry which is preliminary data.</text>
</comment>
<evidence type="ECO:0000313" key="6">
    <source>
        <dbReference type="Proteomes" id="UP000549394"/>
    </source>
</evidence>
<keyword evidence="2" id="KW-0175">Coiled coil</keyword>
<evidence type="ECO:0000256" key="1">
    <source>
        <dbReference type="PROSITE-ProRule" id="PRU00024"/>
    </source>
</evidence>
<dbReference type="Gene3D" id="2.120.10.30">
    <property type="entry name" value="TolB, C-terminal domain"/>
    <property type="match status" value="1"/>
</dbReference>
<dbReference type="AlphaFoldDB" id="A0A7I8W4L5"/>
<accession>A0A7I8W4L5</accession>
<evidence type="ECO:0000256" key="2">
    <source>
        <dbReference type="SAM" id="Coils"/>
    </source>
</evidence>
<feature type="compositionally biased region" description="Basic and acidic residues" evidence="3">
    <location>
        <begin position="12"/>
        <end position="23"/>
    </location>
</feature>
<dbReference type="PROSITE" id="PS50119">
    <property type="entry name" value="ZF_BBOX"/>
    <property type="match status" value="1"/>
</dbReference>
<dbReference type="InterPro" id="IPR011042">
    <property type="entry name" value="6-blade_b-propeller_TolB-like"/>
</dbReference>
<sequence>MSSVSIQTPNMSKRESQVNHTNHPKERIASKLCKMERRVTCLLHSNVLCTKWCTECFTWHCDNCDGHRDHRIQEAEKILTELESDLINCHEILERLKIDNIQKIDRDKVDGNLASVEKKIKEAATSRRQWHEQQIALIAHEEKALLQKAREEYQELTKHVEREQFKVLNHNQEISARRAHVIDLQNHANSQRLTNEVKQLIMHLAKMTKPDVIRPGKLGFRWAPITAAASSQLGVLSVDHSRHGRPLGEGSVHCISLAPNQRGLMIGSNRYLAIYTFRGELVDIFHNEETISATCSPDGRIYWVARVEEDNTLWHRSETDQQPFQLTELEEIHSVHSVFTRHNGDVILGGMNAQGEGVLAVWSPMCQEKRWSMVLPFGKLEYSNDLTVCGTETFIGVTCLTAQELMLIFNYSKNSTVMKYATSGIIKHPRGMCLSDRGELIVADYEAKQMHLFTQRGEHLATLEVSGAVLDVVYEKSRQKLFYINYQPSELFSTKILDPINPPSSSKEKISKNH</sequence>
<proteinExistence type="predicted"/>
<feature type="coiled-coil region" evidence="2">
    <location>
        <begin position="139"/>
        <end position="166"/>
    </location>
</feature>
<evidence type="ECO:0000313" key="5">
    <source>
        <dbReference type="EMBL" id="CAD5123474.1"/>
    </source>
</evidence>
<name>A0A7I8W4L5_9ANNE</name>
<protein>
    <recommendedName>
        <fullName evidence="4">B box-type domain-containing protein</fullName>
    </recommendedName>
</protein>
<keyword evidence="6" id="KW-1185">Reference proteome</keyword>
<dbReference type="EMBL" id="CAJFCJ010000019">
    <property type="protein sequence ID" value="CAD5123474.1"/>
    <property type="molecule type" value="Genomic_DNA"/>
</dbReference>
<reference evidence="5 6" key="1">
    <citation type="submission" date="2020-08" db="EMBL/GenBank/DDBJ databases">
        <authorList>
            <person name="Hejnol A."/>
        </authorList>
    </citation>
    <scope>NUCLEOTIDE SEQUENCE [LARGE SCALE GENOMIC DNA]</scope>
</reference>
<evidence type="ECO:0000256" key="3">
    <source>
        <dbReference type="SAM" id="MobiDB-lite"/>
    </source>
</evidence>
<gene>
    <name evidence="5" type="ORF">DGYR_LOCUS11154</name>
</gene>
<keyword evidence="1" id="KW-0479">Metal-binding</keyword>
<dbReference type="Proteomes" id="UP000549394">
    <property type="component" value="Unassembled WGS sequence"/>
</dbReference>
<evidence type="ECO:0000259" key="4">
    <source>
        <dbReference type="PROSITE" id="PS50119"/>
    </source>
</evidence>
<keyword evidence="1" id="KW-0863">Zinc-finger</keyword>
<dbReference type="GO" id="GO:0008270">
    <property type="term" value="F:zinc ion binding"/>
    <property type="evidence" value="ECO:0007669"/>
    <property type="project" value="UniProtKB-KW"/>
</dbReference>
<feature type="region of interest" description="Disordered" evidence="3">
    <location>
        <begin position="1"/>
        <end position="23"/>
    </location>
</feature>
<organism evidence="5 6">
    <name type="scientific">Dimorphilus gyrociliatus</name>
    <dbReference type="NCBI Taxonomy" id="2664684"/>
    <lineage>
        <taxon>Eukaryota</taxon>
        <taxon>Metazoa</taxon>
        <taxon>Spiralia</taxon>
        <taxon>Lophotrochozoa</taxon>
        <taxon>Annelida</taxon>
        <taxon>Polychaeta</taxon>
        <taxon>Polychaeta incertae sedis</taxon>
        <taxon>Dinophilidae</taxon>
        <taxon>Dimorphilus</taxon>
    </lineage>
</organism>
<feature type="domain" description="B box-type" evidence="4">
    <location>
        <begin position="36"/>
        <end position="81"/>
    </location>
</feature>
<dbReference type="InterPro" id="IPR000315">
    <property type="entry name" value="Znf_B-box"/>
</dbReference>
<feature type="compositionally biased region" description="Polar residues" evidence="3">
    <location>
        <begin position="1"/>
        <end position="11"/>
    </location>
</feature>
<dbReference type="SUPFAM" id="SSF82171">
    <property type="entry name" value="DPP6 N-terminal domain-like"/>
    <property type="match status" value="1"/>
</dbReference>
<keyword evidence="1" id="KW-0862">Zinc</keyword>